<dbReference type="InterPro" id="IPR011006">
    <property type="entry name" value="CheY-like_superfamily"/>
</dbReference>
<dbReference type="InterPro" id="IPR001789">
    <property type="entry name" value="Sig_transdc_resp-reg_receiver"/>
</dbReference>
<dbReference type="RefSeq" id="WP_076379205.1">
    <property type="nucleotide sequence ID" value="NZ_FTOR01000003.1"/>
</dbReference>
<evidence type="ECO:0000313" key="4">
    <source>
        <dbReference type="Proteomes" id="UP000186917"/>
    </source>
</evidence>
<dbReference type="Pfam" id="PF00072">
    <property type="entry name" value="Response_reg"/>
    <property type="match status" value="1"/>
</dbReference>
<dbReference type="Gene3D" id="3.40.50.2300">
    <property type="match status" value="1"/>
</dbReference>
<evidence type="ECO:0000259" key="2">
    <source>
        <dbReference type="PROSITE" id="PS50110"/>
    </source>
</evidence>
<keyword evidence="4" id="KW-1185">Reference proteome</keyword>
<dbReference type="OrthoDB" id="1121174at2"/>
<dbReference type="STRING" id="477680.SAMN05421788_103385"/>
<dbReference type="Proteomes" id="UP000186917">
    <property type="component" value="Unassembled WGS sequence"/>
</dbReference>
<proteinExistence type="predicted"/>
<dbReference type="SMART" id="SM00448">
    <property type="entry name" value="REC"/>
    <property type="match status" value="1"/>
</dbReference>
<dbReference type="PANTHER" id="PTHR44520">
    <property type="entry name" value="RESPONSE REGULATOR RCP1-RELATED"/>
    <property type="match status" value="1"/>
</dbReference>
<dbReference type="InterPro" id="IPR052893">
    <property type="entry name" value="TCS_response_regulator"/>
</dbReference>
<name>A0A1N7PDC1_9BACT</name>
<dbReference type="EMBL" id="FTOR01000003">
    <property type="protein sequence ID" value="SIT08536.1"/>
    <property type="molecule type" value="Genomic_DNA"/>
</dbReference>
<evidence type="ECO:0000256" key="1">
    <source>
        <dbReference type="PROSITE-ProRule" id="PRU00169"/>
    </source>
</evidence>
<organism evidence="3 4">
    <name type="scientific">Filimonas lacunae</name>
    <dbReference type="NCBI Taxonomy" id="477680"/>
    <lineage>
        <taxon>Bacteria</taxon>
        <taxon>Pseudomonadati</taxon>
        <taxon>Bacteroidota</taxon>
        <taxon>Chitinophagia</taxon>
        <taxon>Chitinophagales</taxon>
        <taxon>Chitinophagaceae</taxon>
        <taxon>Filimonas</taxon>
    </lineage>
</organism>
<keyword evidence="1" id="KW-0597">Phosphoprotein</keyword>
<accession>A0A1N7PDC1</accession>
<protein>
    <submittedName>
        <fullName evidence="3">Response regulator receiver domain-containing protein</fullName>
    </submittedName>
</protein>
<dbReference type="PROSITE" id="PS50110">
    <property type="entry name" value="RESPONSE_REGULATORY"/>
    <property type="match status" value="1"/>
</dbReference>
<dbReference type="GO" id="GO:0000160">
    <property type="term" value="P:phosphorelay signal transduction system"/>
    <property type="evidence" value="ECO:0007669"/>
    <property type="project" value="InterPro"/>
</dbReference>
<gene>
    <name evidence="3" type="ORF">SAMN05421788_103385</name>
</gene>
<evidence type="ECO:0000313" key="3">
    <source>
        <dbReference type="EMBL" id="SIT08536.1"/>
    </source>
</evidence>
<dbReference type="AlphaFoldDB" id="A0A1N7PDC1"/>
<feature type="modified residue" description="4-aspartylphosphate" evidence="1">
    <location>
        <position position="64"/>
    </location>
</feature>
<sequence length="130" mass="14892">MSRFKSILLIEDDPITIMVCERIIRMTGFAEKLKSVTNGQEAMDYLQDLAKKQESEMPDIIFLDINMPVMNGWEFLEQFNKVEALFTKQPSVYVLSSTVDPEDYARAASYGVVKRFVSKPLTKDVLESID</sequence>
<dbReference type="PANTHER" id="PTHR44520:SF2">
    <property type="entry name" value="RESPONSE REGULATOR RCP1"/>
    <property type="match status" value="1"/>
</dbReference>
<reference evidence="4" key="1">
    <citation type="submission" date="2017-01" db="EMBL/GenBank/DDBJ databases">
        <authorList>
            <person name="Varghese N."/>
            <person name="Submissions S."/>
        </authorList>
    </citation>
    <scope>NUCLEOTIDE SEQUENCE [LARGE SCALE GENOMIC DNA]</scope>
    <source>
        <strain evidence="4">DSM 21054</strain>
    </source>
</reference>
<feature type="domain" description="Response regulatory" evidence="2">
    <location>
        <begin position="6"/>
        <end position="130"/>
    </location>
</feature>
<dbReference type="SUPFAM" id="SSF52172">
    <property type="entry name" value="CheY-like"/>
    <property type="match status" value="1"/>
</dbReference>